<organism evidence="1 2">
    <name type="scientific">Deinococcus rufus</name>
    <dbReference type="NCBI Taxonomy" id="2136097"/>
    <lineage>
        <taxon>Bacteria</taxon>
        <taxon>Thermotogati</taxon>
        <taxon>Deinococcota</taxon>
        <taxon>Deinococci</taxon>
        <taxon>Deinococcales</taxon>
        <taxon>Deinococcaceae</taxon>
        <taxon>Deinococcus</taxon>
    </lineage>
</organism>
<proteinExistence type="predicted"/>
<sequence length="74" mass="8076">MTSSASTTKTGYATTDRRARYCGGALIYGHAVNRDLVHARLATLWGLWSPDQLDLDAPVFTDPEAFLNHHGAES</sequence>
<name>A0ABV7Z7P8_9DEIO</name>
<evidence type="ECO:0000313" key="1">
    <source>
        <dbReference type="EMBL" id="MFC3833436.1"/>
    </source>
</evidence>
<dbReference type="EMBL" id="JBHRZG010000011">
    <property type="protein sequence ID" value="MFC3833436.1"/>
    <property type="molecule type" value="Genomic_DNA"/>
</dbReference>
<reference evidence="2" key="1">
    <citation type="journal article" date="2019" name="Int. J. Syst. Evol. Microbiol.">
        <title>The Global Catalogue of Microorganisms (GCM) 10K type strain sequencing project: providing services to taxonomists for standard genome sequencing and annotation.</title>
        <authorList>
            <consortium name="The Broad Institute Genomics Platform"/>
            <consortium name="The Broad Institute Genome Sequencing Center for Infectious Disease"/>
            <person name="Wu L."/>
            <person name="Ma J."/>
        </authorList>
    </citation>
    <scope>NUCLEOTIDE SEQUENCE [LARGE SCALE GENOMIC DNA]</scope>
    <source>
        <strain evidence="2">CCTCC AB 2017081</strain>
    </source>
</reference>
<keyword evidence="2" id="KW-1185">Reference proteome</keyword>
<dbReference type="RefSeq" id="WP_380101992.1">
    <property type="nucleotide sequence ID" value="NZ_JBHRZG010000011.1"/>
</dbReference>
<gene>
    <name evidence="1" type="ORF">ACFOSB_11265</name>
</gene>
<comment type="caution">
    <text evidence="1">The sequence shown here is derived from an EMBL/GenBank/DDBJ whole genome shotgun (WGS) entry which is preliminary data.</text>
</comment>
<dbReference type="Proteomes" id="UP001595803">
    <property type="component" value="Unassembled WGS sequence"/>
</dbReference>
<protein>
    <submittedName>
        <fullName evidence="1">Uncharacterized protein</fullName>
    </submittedName>
</protein>
<evidence type="ECO:0000313" key="2">
    <source>
        <dbReference type="Proteomes" id="UP001595803"/>
    </source>
</evidence>
<accession>A0ABV7Z7P8</accession>